<dbReference type="GO" id="GO:0004674">
    <property type="term" value="F:protein serine/threonine kinase activity"/>
    <property type="evidence" value="ECO:0007669"/>
    <property type="project" value="UniProtKB-KW"/>
</dbReference>
<evidence type="ECO:0000259" key="9">
    <source>
        <dbReference type="PROSITE" id="PS50011"/>
    </source>
</evidence>
<reference evidence="10 11" key="1">
    <citation type="submission" date="2019-09" db="EMBL/GenBank/DDBJ databases">
        <title>Actinomadura physcomitrii sp. nov., a novel actinomycete isolated from moss [Physcomitrium sphaericum (Ludw) Fuernr].</title>
        <authorList>
            <person name="Zhuang X."/>
            <person name="Liu C."/>
        </authorList>
    </citation>
    <scope>NUCLEOTIDE SEQUENCE [LARGE SCALE GENOMIC DNA]</scope>
    <source>
        <strain evidence="10 11">HMC1</strain>
    </source>
</reference>
<dbReference type="RefSeq" id="WP_151566121.1">
    <property type="nucleotide sequence ID" value="NZ_WBMT01000019.1"/>
</dbReference>
<feature type="domain" description="Protein kinase" evidence="9">
    <location>
        <begin position="11"/>
        <end position="258"/>
    </location>
</feature>
<protein>
    <recommendedName>
        <fullName evidence="1">non-specific serine/threonine protein kinase</fullName>
        <ecNumber evidence="1">2.7.11.1</ecNumber>
    </recommendedName>
</protein>
<dbReference type="InterPro" id="IPR017441">
    <property type="entry name" value="Protein_kinase_ATP_BS"/>
</dbReference>
<dbReference type="Pfam" id="PF00069">
    <property type="entry name" value="Pkinase"/>
    <property type="match status" value="1"/>
</dbReference>
<feature type="binding site" evidence="7">
    <location>
        <position position="40"/>
    </location>
    <ligand>
        <name>ATP</name>
        <dbReference type="ChEBI" id="CHEBI:30616"/>
    </ligand>
</feature>
<evidence type="ECO:0000313" key="11">
    <source>
        <dbReference type="Proteomes" id="UP000468735"/>
    </source>
</evidence>
<keyword evidence="4 7" id="KW-0547">Nucleotide-binding</keyword>
<gene>
    <name evidence="10" type="ORF">F8566_34830</name>
</gene>
<keyword evidence="11" id="KW-1185">Reference proteome</keyword>
<accession>A0A6H9YSL3</accession>
<evidence type="ECO:0000256" key="5">
    <source>
        <dbReference type="ARBA" id="ARBA00022777"/>
    </source>
</evidence>
<keyword evidence="8" id="KW-0472">Membrane</keyword>
<dbReference type="PROSITE" id="PS50011">
    <property type="entry name" value="PROTEIN_KINASE_DOM"/>
    <property type="match status" value="1"/>
</dbReference>
<evidence type="ECO:0000256" key="7">
    <source>
        <dbReference type="PROSITE-ProRule" id="PRU10141"/>
    </source>
</evidence>
<evidence type="ECO:0000256" key="8">
    <source>
        <dbReference type="SAM" id="Phobius"/>
    </source>
</evidence>
<evidence type="ECO:0000256" key="6">
    <source>
        <dbReference type="ARBA" id="ARBA00022840"/>
    </source>
</evidence>
<dbReference type="InterPro" id="IPR008271">
    <property type="entry name" value="Ser/Thr_kinase_AS"/>
</dbReference>
<dbReference type="SMART" id="SM00220">
    <property type="entry name" value="S_TKc"/>
    <property type="match status" value="1"/>
</dbReference>
<name>A0A6H9YSL3_9ACTN</name>
<dbReference type="EC" id="2.7.11.1" evidence="1"/>
<dbReference type="Proteomes" id="UP000468735">
    <property type="component" value="Unassembled WGS sequence"/>
</dbReference>
<evidence type="ECO:0000256" key="1">
    <source>
        <dbReference type="ARBA" id="ARBA00012513"/>
    </source>
</evidence>
<comment type="caution">
    <text evidence="10">The sequence shown here is derived from an EMBL/GenBank/DDBJ whole genome shotgun (WGS) entry which is preliminary data.</text>
</comment>
<dbReference type="PANTHER" id="PTHR43289:SF6">
    <property type="entry name" value="SERINE_THREONINE-PROTEIN KINASE NEKL-3"/>
    <property type="match status" value="1"/>
</dbReference>
<dbReference type="AlphaFoldDB" id="A0A6H9YSL3"/>
<keyword evidence="6 7" id="KW-0067">ATP-binding</keyword>
<dbReference type="PROSITE" id="PS00107">
    <property type="entry name" value="PROTEIN_KINASE_ATP"/>
    <property type="match status" value="1"/>
</dbReference>
<dbReference type="SUPFAM" id="SSF56112">
    <property type="entry name" value="Protein kinase-like (PK-like)"/>
    <property type="match status" value="1"/>
</dbReference>
<dbReference type="CDD" id="cd14014">
    <property type="entry name" value="STKc_PknB_like"/>
    <property type="match status" value="1"/>
</dbReference>
<evidence type="ECO:0000256" key="3">
    <source>
        <dbReference type="ARBA" id="ARBA00022679"/>
    </source>
</evidence>
<dbReference type="PANTHER" id="PTHR43289">
    <property type="entry name" value="MITOGEN-ACTIVATED PROTEIN KINASE KINASE KINASE 20-RELATED"/>
    <property type="match status" value="1"/>
</dbReference>
<keyword evidence="5 10" id="KW-0418">Kinase</keyword>
<sequence>MQTDRVIAERYRLLAELGRGGMGIVWRAEDIVLGRQVAVKEVLSPSDDAARRALREARSAARLSHPSVVKVYDVVEEGGRPWVVMEYVEARSLHEVINQDGPLPPDRAARVGRQLLSALGAAHSVGILHRDVKPGNVLLAKGDRAVLTDFGIASIEGDVTLTQAGGLLGSPAYIAPERFLGERALPASDLWALGATLYAATSGRPPFHRDDPVAVFGAVLNEEPPIPPHAEALRPVLEGLLRKDPRERMPIGVAEAVLLAISEDRLPRLPPVAPPQVTGGGTHRTTAATTELPVVPETVVPETVAPETVLPEAVPERGTDLTWRVGGVFAYVGMALLLLGSLFVLLSSR</sequence>
<dbReference type="Gene3D" id="1.10.510.10">
    <property type="entry name" value="Transferase(Phosphotransferase) domain 1"/>
    <property type="match status" value="1"/>
</dbReference>
<keyword evidence="8" id="KW-0812">Transmembrane</keyword>
<dbReference type="PROSITE" id="PS00108">
    <property type="entry name" value="PROTEIN_KINASE_ST"/>
    <property type="match status" value="1"/>
</dbReference>
<keyword evidence="8" id="KW-1133">Transmembrane helix</keyword>
<organism evidence="10 11">
    <name type="scientific">Actinomadura rudentiformis</name>
    <dbReference type="NCBI Taxonomy" id="359158"/>
    <lineage>
        <taxon>Bacteria</taxon>
        <taxon>Bacillati</taxon>
        <taxon>Actinomycetota</taxon>
        <taxon>Actinomycetes</taxon>
        <taxon>Streptosporangiales</taxon>
        <taxon>Thermomonosporaceae</taxon>
        <taxon>Actinomadura</taxon>
    </lineage>
</organism>
<dbReference type="InterPro" id="IPR011009">
    <property type="entry name" value="Kinase-like_dom_sf"/>
</dbReference>
<dbReference type="OrthoDB" id="3679634at2"/>
<evidence type="ECO:0000256" key="2">
    <source>
        <dbReference type="ARBA" id="ARBA00022527"/>
    </source>
</evidence>
<keyword evidence="3" id="KW-0808">Transferase</keyword>
<feature type="transmembrane region" description="Helical" evidence="8">
    <location>
        <begin position="321"/>
        <end position="346"/>
    </location>
</feature>
<dbReference type="InterPro" id="IPR000719">
    <property type="entry name" value="Prot_kinase_dom"/>
</dbReference>
<dbReference type="Gene3D" id="3.30.200.20">
    <property type="entry name" value="Phosphorylase Kinase, domain 1"/>
    <property type="match status" value="1"/>
</dbReference>
<proteinExistence type="predicted"/>
<evidence type="ECO:0000313" key="10">
    <source>
        <dbReference type="EMBL" id="KAB2343318.1"/>
    </source>
</evidence>
<keyword evidence="2 10" id="KW-0723">Serine/threonine-protein kinase</keyword>
<dbReference type="GO" id="GO:0005524">
    <property type="term" value="F:ATP binding"/>
    <property type="evidence" value="ECO:0007669"/>
    <property type="project" value="UniProtKB-UniRule"/>
</dbReference>
<evidence type="ECO:0000256" key="4">
    <source>
        <dbReference type="ARBA" id="ARBA00022741"/>
    </source>
</evidence>
<dbReference type="EMBL" id="WBMT01000019">
    <property type="protein sequence ID" value="KAB2343318.1"/>
    <property type="molecule type" value="Genomic_DNA"/>
</dbReference>